<dbReference type="PROSITE" id="PS50941">
    <property type="entry name" value="CHIT_BIND_I_2"/>
    <property type="match status" value="1"/>
</dbReference>
<dbReference type="InterPro" id="IPR001223">
    <property type="entry name" value="Glyco_hydro18_cat"/>
</dbReference>
<feature type="signal peptide" evidence="4">
    <location>
        <begin position="1"/>
        <end position="25"/>
    </location>
</feature>
<dbReference type="SMART" id="SM00636">
    <property type="entry name" value="Glyco_18"/>
    <property type="match status" value="1"/>
</dbReference>
<dbReference type="InterPro" id="IPR050314">
    <property type="entry name" value="Glycosyl_Hydrlase_18"/>
</dbReference>
<organism evidence="7 8">
    <name type="scientific">Geranomyces variabilis</name>
    <dbReference type="NCBI Taxonomy" id="109894"/>
    <lineage>
        <taxon>Eukaryota</taxon>
        <taxon>Fungi</taxon>
        <taxon>Fungi incertae sedis</taxon>
        <taxon>Chytridiomycota</taxon>
        <taxon>Chytridiomycota incertae sedis</taxon>
        <taxon>Chytridiomycetes</taxon>
        <taxon>Spizellomycetales</taxon>
        <taxon>Powellomycetaceae</taxon>
        <taxon>Geranomyces</taxon>
    </lineage>
</organism>
<dbReference type="EMBL" id="JADGJQ010000043">
    <property type="protein sequence ID" value="KAJ3176244.1"/>
    <property type="molecule type" value="Genomic_DNA"/>
</dbReference>
<evidence type="ECO:0000259" key="5">
    <source>
        <dbReference type="PROSITE" id="PS50941"/>
    </source>
</evidence>
<dbReference type="PANTHER" id="PTHR11177:SF333">
    <property type="entry name" value="CHITINASE"/>
    <property type="match status" value="1"/>
</dbReference>
<dbReference type="InterPro" id="IPR017853">
    <property type="entry name" value="GH"/>
</dbReference>
<feature type="region of interest" description="Disordered" evidence="3">
    <location>
        <begin position="1009"/>
        <end position="1034"/>
    </location>
</feature>
<feature type="disulfide bond" evidence="2">
    <location>
        <begin position="402"/>
        <end position="417"/>
    </location>
</feature>
<dbReference type="Pfam" id="PF00704">
    <property type="entry name" value="Glyco_hydro_18"/>
    <property type="match status" value="1"/>
</dbReference>
<dbReference type="SUPFAM" id="SSF51445">
    <property type="entry name" value="(Trans)glycosidases"/>
    <property type="match status" value="1"/>
</dbReference>
<keyword evidence="1 2" id="KW-0147">Chitin-binding</keyword>
<feature type="disulfide bond" evidence="2">
    <location>
        <begin position="411"/>
        <end position="423"/>
    </location>
</feature>
<dbReference type="Gene3D" id="3.30.60.10">
    <property type="entry name" value="Endochitinase-like"/>
    <property type="match status" value="1"/>
</dbReference>
<dbReference type="PROSITE" id="PS51367">
    <property type="entry name" value="THAUMATIN_2"/>
    <property type="match status" value="1"/>
</dbReference>
<dbReference type="SUPFAM" id="SSF57016">
    <property type="entry name" value="Plant lectins/antimicrobial peptides"/>
    <property type="match status" value="1"/>
</dbReference>
<dbReference type="PROSITE" id="PS51910">
    <property type="entry name" value="GH18_2"/>
    <property type="match status" value="1"/>
</dbReference>
<keyword evidence="4" id="KW-0732">Signal</keyword>
<dbReference type="InterPro" id="IPR001938">
    <property type="entry name" value="Thaumatin"/>
</dbReference>
<feature type="chain" id="PRO_5041988238" description="Chitinase" evidence="4">
    <location>
        <begin position="26"/>
        <end position="1157"/>
    </location>
</feature>
<dbReference type="InterPro" id="IPR037176">
    <property type="entry name" value="Osmotin/thaumatin-like_sf"/>
</dbReference>
<feature type="compositionally biased region" description="Low complexity" evidence="3">
    <location>
        <begin position="1010"/>
        <end position="1025"/>
    </location>
</feature>
<comment type="caution">
    <text evidence="7">The sequence shown here is derived from an EMBL/GenBank/DDBJ whole genome shotgun (WGS) entry which is preliminary data.</text>
</comment>
<reference evidence="7" key="1">
    <citation type="submission" date="2020-05" db="EMBL/GenBank/DDBJ databases">
        <title>Phylogenomic resolution of chytrid fungi.</title>
        <authorList>
            <person name="Stajich J.E."/>
            <person name="Amses K."/>
            <person name="Simmons R."/>
            <person name="Seto K."/>
            <person name="Myers J."/>
            <person name="Bonds A."/>
            <person name="Quandt C.A."/>
            <person name="Barry K."/>
            <person name="Liu P."/>
            <person name="Grigoriev I."/>
            <person name="Longcore J.E."/>
            <person name="James T.Y."/>
        </authorList>
    </citation>
    <scope>NUCLEOTIDE SEQUENCE</scope>
    <source>
        <strain evidence="7">JEL0379</strain>
    </source>
</reference>
<evidence type="ECO:0000259" key="6">
    <source>
        <dbReference type="PROSITE" id="PS51910"/>
    </source>
</evidence>
<dbReference type="Gene3D" id="3.10.50.10">
    <property type="match status" value="1"/>
</dbReference>
<evidence type="ECO:0000256" key="3">
    <source>
        <dbReference type="SAM" id="MobiDB-lite"/>
    </source>
</evidence>
<name>A0AAD5TGZ1_9FUNG</name>
<dbReference type="GO" id="GO:0008061">
    <property type="term" value="F:chitin binding"/>
    <property type="evidence" value="ECO:0007669"/>
    <property type="project" value="UniProtKB-UniRule"/>
</dbReference>
<dbReference type="InterPro" id="IPR001002">
    <property type="entry name" value="Chitin-bd_1"/>
</dbReference>
<dbReference type="SMART" id="SM00270">
    <property type="entry name" value="ChtBD1"/>
    <property type="match status" value="1"/>
</dbReference>
<evidence type="ECO:0000256" key="1">
    <source>
        <dbReference type="ARBA" id="ARBA00022669"/>
    </source>
</evidence>
<dbReference type="SUPFAM" id="SSF49870">
    <property type="entry name" value="Osmotin, thaumatin-like protein"/>
    <property type="match status" value="1"/>
</dbReference>
<dbReference type="InterPro" id="IPR011583">
    <property type="entry name" value="Chitinase_II/V-like_cat"/>
</dbReference>
<dbReference type="Gene3D" id="2.60.110.10">
    <property type="entry name" value="Thaumatin"/>
    <property type="match status" value="1"/>
</dbReference>
<proteinExistence type="predicted"/>
<evidence type="ECO:0000313" key="8">
    <source>
        <dbReference type="Proteomes" id="UP001212152"/>
    </source>
</evidence>
<protein>
    <recommendedName>
        <fullName evidence="9">Chitinase</fullName>
    </recommendedName>
</protein>
<gene>
    <name evidence="7" type="ORF">HDU87_005459</name>
</gene>
<dbReference type="Pfam" id="PF00187">
    <property type="entry name" value="Chitin_bind_1"/>
    <property type="match status" value="1"/>
</dbReference>
<dbReference type="Proteomes" id="UP001212152">
    <property type="component" value="Unassembled WGS sequence"/>
</dbReference>
<feature type="domain" description="GH18" evidence="6">
    <location>
        <begin position="456"/>
        <end position="826"/>
    </location>
</feature>
<evidence type="ECO:0008006" key="9">
    <source>
        <dbReference type="Google" id="ProtNLM"/>
    </source>
</evidence>
<evidence type="ECO:0000256" key="4">
    <source>
        <dbReference type="SAM" id="SignalP"/>
    </source>
</evidence>
<feature type="domain" description="Chitin-binding type-1" evidence="5">
    <location>
        <begin position="399"/>
        <end position="440"/>
    </location>
</feature>
<dbReference type="CDD" id="cd00035">
    <property type="entry name" value="ChtBD1"/>
    <property type="match status" value="1"/>
</dbReference>
<dbReference type="AlphaFoldDB" id="A0AAD5TGZ1"/>
<feature type="disulfide bond" evidence="2">
    <location>
        <begin position="434"/>
        <end position="438"/>
    </location>
</feature>
<feature type="region of interest" description="Disordered" evidence="3">
    <location>
        <begin position="1052"/>
        <end position="1087"/>
    </location>
</feature>
<sequence>MGAPSPLWQKSACLLLATLVLQVRAGCAPGLTTCGTDCFDPALGEYHCVTAPSGVPLLVQGPGFNPADADAEVLPPGEQTLTTPGNDGQPFRTITMINQCTTKVWPAIQGKFGDPVPANGGFGMSPGQTVHLQVPVAWESGRIWPRTGCKINNGKVFCETGTCGIKENGYGVQCKGNGGVPPYTIVEFTLHGYKNLDYYDLSQVDGHNIGISVQAINGRKIGDPNWVQPTFDCGSASCRMDITELCPPELSFKSSDGQRTVACGSLHNAVEDLVQRTLHPDPLKALYDDPAKRSLVGCTCDPPSHCYRYGERFLSVGAAERSGLTKCFLHSKLDKRPEAEGKRCYVEEWPTIQAPGPWPKQYERVFKDRCALAYSWQFDDMSSTFNCFDADYKIQFCPAAECGSEAGGKTCPNGACCSNSGTCGTTAAECGDGCQSGCNSLEDFPGPGKCDTPPVSKVIGYYSNTGPFRGPQCAGQLPPTRPQDLRISGLTHLVYQYGVVTAGFQLGTSRTEDDDLIKEMNGLKGNGVKTLWAIGGWDFNTPGSGTENRFSSMAASSGNRATFIQDILKNIPARGFDGIELDWQFPGDARGGSDADGPNFVTFLQELRKAADSSAVPMIIAVSVPPPQLNLGNFDLGGIYKVADWVTVRVYEYAGFAPGLTDKTDANRLPPITWGPESGGLTPLPSKVDVDNGLRAALKAGIPREKLVMGISFGGRTYTNPVPSCVDPKCTATYVGKPGACSNTAGFITYGEAEAAPDRQIVTNPSALVDMSVIAASDDQWMTYENPTTVANKLQIANNQCLVGVSVSTLDMDPSGVLLMAVLGNANGNLPSTGACPQDGGRWPTTMAGTIHSYKCPYSEGEIHRQCGTDGKWGDIINDCDGTASEYFKDDFLTCANGPDVSSTFASLNVADVPGGGGSSFAPAAAISRRQRHGFNGTHQSLKTNFTMPPKPAAQPLRNNLAAVPKPAAVKAAAVPSSTVQDLWDLMRSNPAGQDLPYAAGIFNGTSGRATAPPVSSTTSAAPSGPTIPPSQGGTCASTNCGPFDTTAQLGPPGATCAGATTAAPPLPTPTTTTAPPAQTGLPPKEGGLCQSTNCGPFDSMWDHARPRTSAVTDNCAPMWRQDGAVPLASAPTTTLAATASWALQVLLVNELYQSMA</sequence>
<feature type="compositionally biased region" description="Low complexity" evidence="3">
    <location>
        <begin position="1052"/>
        <end position="1084"/>
    </location>
</feature>
<dbReference type="InterPro" id="IPR029070">
    <property type="entry name" value="Chitinase_insertion_sf"/>
</dbReference>
<dbReference type="GO" id="GO:0005975">
    <property type="term" value="P:carbohydrate metabolic process"/>
    <property type="evidence" value="ECO:0007669"/>
    <property type="project" value="InterPro"/>
</dbReference>
<keyword evidence="8" id="KW-1185">Reference proteome</keyword>
<evidence type="ECO:0000313" key="7">
    <source>
        <dbReference type="EMBL" id="KAJ3176244.1"/>
    </source>
</evidence>
<dbReference type="SMART" id="SM00205">
    <property type="entry name" value="THN"/>
    <property type="match status" value="1"/>
</dbReference>
<dbReference type="PANTHER" id="PTHR11177">
    <property type="entry name" value="CHITINASE"/>
    <property type="match status" value="1"/>
</dbReference>
<dbReference type="Gene3D" id="3.20.20.80">
    <property type="entry name" value="Glycosidases"/>
    <property type="match status" value="1"/>
</dbReference>
<dbReference type="InterPro" id="IPR036861">
    <property type="entry name" value="Endochitinase-like_sf"/>
</dbReference>
<feature type="disulfide bond" evidence="2">
    <location>
        <begin position="416"/>
        <end position="430"/>
    </location>
</feature>
<dbReference type="SUPFAM" id="SSF54556">
    <property type="entry name" value="Chitinase insertion domain"/>
    <property type="match status" value="1"/>
</dbReference>
<evidence type="ECO:0000256" key="2">
    <source>
        <dbReference type="PROSITE-ProRule" id="PRU00261"/>
    </source>
</evidence>
<dbReference type="Pfam" id="PF00314">
    <property type="entry name" value="Thaumatin"/>
    <property type="match status" value="2"/>
</dbReference>
<accession>A0AAD5TGZ1</accession>
<keyword evidence="2" id="KW-1015">Disulfide bond</keyword>